<protein>
    <submittedName>
        <fullName evidence="1">Uncharacterized protein</fullName>
    </submittedName>
</protein>
<evidence type="ECO:0000313" key="1">
    <source>
        <dbReference type="EMBL" id="KAK1860027.1"/>
    </source>
</evidence>
<comment type="caution">
    <text evidence="1">The sequence shown here is derived from an EMBL/GenBank/DDBJ whole genome shotgun (WGS) entry which is preliminary data.</text>
</comment>
<evidence type="ECO:0000313" key="2">
    <source>
        <dbReference type="Proteomes" id="UP000798662"/>
    </source>
</evidence>
<name>A0ACC3BQ60_PYRYE</name>
<reference evidence="1" key="1">
    <citation type="submission" date="2019-11" db="EMBL/GenBank/DDBJ databases">
        <title>Nori genome reveals adaptations in red seaweeds to the harsh intertidal environment.</title>
        <authorList>
            <person name="Wang D."/>
            <person name="Mao Y."/>
        </authorList>
    </citation>
    <scope>NUCLEOTIDE SEQUENCE</scope>
    <source>
        <tissue evidence="1">Gametophyte</tissue>
    </source>
</reference>
<keyword evidence="2" id="KW-1185">Reference proteome</keyword>
<organism evidence="1 2">
    <name type="scientific">Pyropia yezoensis</name>
    <name type="common">Susabi-nori</name>
    <name type="synonym">Porphyra yezoensis</name>
    <dbReference type="NCBI Taxonomy" id="2788"/>
    <lineage>
        <taxon>Eukaryota</taxon>
        <taxon>Rhodophyta</taxon>
        <taxon>Bangiophyceae</taxon>
        <taxon>Bangiales</taxon>
        <taxon>Bangiaceae</taxon>
        <taxon>Pyropia</taxon>
    </lineage>
</organism>
<proteinExistence type="predicted"/>
<dbReference type="EMBL" id="CM020618">
    <property type="protein sequence ID" value="KAK1860027.1"/>
    <property type="molecule type" value="Genomic_DNA"/>
</dbReference>
<accession>A0ACC3BQ60</accession>
<dbReference type="Proteomes" id="UP000798662">
    <property type="component" value="Chromosome 1"/>
</dbReference>
<sequence>MATTHHTVAAALLLVLGSFAATTPPADAAFPFGSASQAVPTLIPFPAGRFPHLGALQSLPALQCRLAAGVNGSFGASLGDTPFSRGRRTCAAPVVDVTEVIAVLGAHVQGRQRWTPDLAAQMAQQLRSMATQASNQSGLVVENAVFFPVHRRASDLTRDAGGGGDLRVDFRNGLANVLTLTRSTDSGAVWRHSGKYEVLAITSVVRGVCLTADCSVVAAVDTTGRGACSASACDTPHDSRDVAGRVDSEDAVTVVTHTSPRRGGGGPQPVSVVQLGLLGLGRAVHVARRWLISPPWDLTATVHTQLVTPPTRFEEFTHEPSLTSAWPLGGEAAAEAAKRDPVADAGGSEWLQKVAIALCHEPLPAYVDRRLCRGIAGNGQTPPTVKVSYNGAPEDLHVLRDALEPSTGAVWRVAPARHEATDAEPCAFADNLTAVRGADGAGRGPMEPPWMAGTLSREIHSRSPDEVELARSLGRCRLATGAAASGLAAIGSLRGREQLARHAAVVRLASSLHAGDYGDLEHPDDPASPTAKAEVLVLYVLGLGGLLAATPTTLPQDGRALAWAAARLSAVALVGSSALIPLYVLAMRQREGDAWHAGTHRLAIHAAFPASAASCLGLPSACDGEGRGLRGTAILLSNMVSVTSTGGGYWTRGAAVFAGTTILYVCCFLSQLAIMAAPTAYRWLRTRVHAGNSSASSHSSGAPPPTAGGGGTRGGTPPPPPAVGGGAGDAAAVRLLEQPQGDPAAANDRPRRRATATTAPSSQVRNVSAVGGRAPEAAGGTALHRTRSAPTRPSAPAGTPAADAEGRS</sequence>
<gene>
    <name evidence="1" type="ORF">I4F81_002619</name>
</gene>